<evidence type="ECO:0000313" key="2">
    <source>
        <dbReference type="EMBL" id="EGF26946.1"/>
    </source>
</evidence>
<sequence length="57" mass="6127">MIRFLYGMCLILLLAMPGCSSGESTNVLEDADQAKIDAYNAQAEEDAKALGDYNGPK</sequence>
<dbReference type="PATRIC" id="fig|991778.3.peg.3357"/>
<accession>F2ATW2</accession>
<feature type="signal peptide" evidence="1">
    <location>
        <begin position="1"/>
        <end position="22"/>
    </location>
</feature>
<organism evidence="2 3">
    <name type="scientific">Rhodopirellula baltica WH47</name>
    <dbReference type="NCBI Taxonomy" id="991778"/>
    <lineage>
        <taxon>Bacteria</taxon>
        <taxon>Pseudomonadati</taxon>
        <taxon>Planctomycetota</taxon>
        <taxon>Planctomycetia</taxon>
        <taxon>Pirellulales</taxon>
        <taxon>Pirellulaceae</taxon>
        <taxon>Rhodopirellula</taxon>
    </lineage>
</organism>
<proteinExistence type="predicted"/>
<dbReference type="AlphaFoldDB" id="F2ATW2"/>
<dbReference type="Proteomes" id="UP000006222">
    <property type="component" value="Unassembled WGS sequence"/>
</dbReference>
<dbReference type="RefSeq" id="WP_007327073.1">
    <property type="nucleotide sequence ID" value="NZ_AFAR01000168.1"/>
</dbReference>
<dbReference type="EMBL" id="AFAR01000168">
    <property type="protein sequence ID" value="EGF26946.1"/>
    <property type="molecule type" value="Genomic_DNA"/>
</dbReference>
<reference evidence="2 3" key="1">
    <citation type="journal article" date="2013" name="Mar. Genomics">
        <title>Expression of sulfatases in Rhodopirellula baltica and the diversity of sulfatases in the genus Rhodopirellula.</title>
        <authorList>
            <person name="Wegner C.E."/>
            <person name="Richter-Heitmann T."/>
            <person name="Klindworth A."/>
            <person name="Klockow C."/>
            <person name="Richter M."/>
            <person name="Achstetter T."/>
            <person name="Glockner F.O."/>
            <person name="Harder J."/>
        </authorList>
    </citation>
    <scope>NUCLEOTIDE SEQUENCE [LARGE SCALE GENOMIC DNA]</scope>
    <source>
        <strain evidence="2 3">WH47</strain>
    </source>
</reference>
<protein>
    <submittedName>
        <fullName evidence="2">Secreted protein</fullName>
    </submittedName>
</protein>
<name>F2ATW2_RHOBT</name>
<evidence type="ECO:0000313" key="3">
    <source>
        <dbReference type="Proteomes" id="UP000006222"/>
    </source>
</evidence>
<keyword evidence="1" id="KW-0732">Signal</keyword>
<comment type="caution">
    <text evidence="2">The sequence shown here is derived from an EMBL/GenBank/DDBJ whole genome shotgun (WGS) entry which is preliminary data.</text>
</comment>
<feature type="chain" id="PRO_5003279024" evidence="1">
    <location>
        <begin position="23"/>
        <end position="57"/>
    </location>
</feature>
<gene>
    <name evidence="2" type="ORF">RBWH47_03985</name>
</gene>
<evidence type="ECO:0000256" key="1">
    <source>
        <dbReference type="SAM" id="SignalP"/>
    </source>
</evidence>